<evidence type="ECO:0000313" key="2">
    <source>
        <dbReference type="Proteomes" id="UP000010959"/>
    </source>
</evidence>
<sequence length="45" mass="5036">MDAICICGQITFTLFGDDVIPRNEDGSNSHLRIVRDERVAFLALI</sequence>
<protein>
    <submittedName>
        <fullName evidence="1">Uncharacterized protein</fullName>
    </submittedName>
</protein>
<reference evidence="1 2" key="1">
    <citation type="journal article" date="2013" name="Mar. Genomics">
        <title>Expression of sulfatases in Rhodopirellula baltica and the diversity of sulfatases in the genus Rhodopirellula.</title>
        <authorList>
            <person name="Wegner C.E."/>
            <person name="Richter-Heitmann T."/>
            <person name="Klindworth A."/>
            <person name="Klockow C."/>
            <person name="Richter M."/>
            <person name="Achstetter T."/>
            <person name="Glockner F.O."/>
            <person name="Harder J."/>
        </authorList>
    </citation>
    <scope>NUCLEOTIDE SEQUENCE [LARGE SCALE GENOMIC DNA]</scope>
    <source>
        <strain evidence="1 2">SWK14</strain>
    </source>
</reference>
<dbReference type="AlphaFoldDB" id="L7C7N2"/>
<accession>L7C7N2</accession>
<proteinExistence type="predicted"/>
<dbReference type="EMBL" id="AMWG01000174">
    <property type="protein sequence ID" value="ELP30013.1"/>
    <property type="molecule type" value="Genomic_DNA"/>
</dbReference>
<dbReference type="PATRIC" id="fig|993516.3.peg.6539"/>
<comment type="caution">
    <text evidence="1">The sequence shown here is derived from an EMBL/GenBank/DDBJ whole genome shotgun (WGS) entry which is preliminary data.</text>
</comment>
<organism evidence="1 2">
    <name type="scientific">Rhodopirellula baltica SWK14</name>
    <dbReference type="NCBI Taxonomy" id="993516"/>
    <lineage>
        <taxon>Bacteria</taxon>
        <taxon>Pseudomonadati</taxon>
        <taxon>Planctomycetota</taxon>
        <taxon>Planctomycetia</taxon>
        <taxon>Pirellulales</taxon>
        <taxon>Pirellulaceae</taxon>
        <taxon>Rhodopirellula</taxon>
    </lineage>
</organism>
<dbReference type="Proteomes" id="UP000010959">
    <property type="component" value="Unassembled WGS sequence"/>
</dbReference>
<evidence type="ECO:0000313" key="1">
    <source>
        <dbReference type="EMBL" id="ELP30013.1"/>
    </source>
</evidence>
<name>L7C7N2_RHOBT</name>
<gene>
    <name evidence="1" type="ORF">RBSWK_06101</name>
</gene>